<proteinExistence type="predicted"/>
<dbReference type="Proteomes" id="UP000011713">
    <property type="component" value="Unassembled WGS sequence"/>
</dbReference>
<dbReference type="InParanoid" id="M4BZI6"/>
<organism evidence="1 2">
    <name type="scientific">Hyaloperonospora arabidopsidis (strain Emoy2)</name>
    <name type="common">Downy mildew agent</name>
    <name type="synonym">Peronospora arabidopsidis</name>
    <dbReference type="NCBI Taxonomy" id="559515"/>
    <lineage>
        <taxon>Eukaryota</taxon>
        <taxon>Sar</taxon>
        <taxon>Stramenopiles</taxon>
        <taxon>Oomycota</taxon>
        <taxon>Peronosporomycetes</taxon>
        <taxon>Peronosporales</taxon>
        <taxon>Peronosporaceae</taxon>
        <taxon>Hyaloperonospora</taxon>
    </lineage>
</organism>
<dbReference type="VEuPathDB" id="FungiDB:HpaG812009"/>
<dbReference type="AlphaFoldDB" id="M4BZI6"/>
<dbReference type="OMA" id="SAPYEWR"/>
<sequence length="155" mass="17288">MGTYHTGPRSMRYANVGCDQPSVILLEQASNGIHWLVAADNVADRRIVEDCRTLEAGQHNLAIVFQAHPRLYGIPWRVSDSVANPHVHLALKKQPFKRFKGSQAALSPLLMKLRVAARRSAWKTAVLQQKPVTLWARKYAHGISGMGQLGRQLCN</sequence>
<dbReference type="EMBL" id="JH598062">
    <property type="status" value="NOT_ANNOTATED_CDS"/>
    <property type="molecule type" value="Genomic_DNA"/>
</dbReference>
<protein>
    <recommendedName>
        <fullName evidence="3">RxLR effector candidate protein</fullName>
    </recommendedName>
</protein>
<evidence type="ECO:0000313" key="2">
    <source>
        <dbReference type="Proteomes" id="UP000011713"/>
    </source>
</evidence>
<name>M4BZI6_HYAAE</name>
<keyword evidence="2" id="KW-1185">Reference proteome</keyword>
<evidence type="ECO:0008006" key="3">
    <source>
        <dbReference type="Google" id="ProtNLM"/>
    </source>
</evidence>
<dbReference type="HOGENOM" id="CLU_1698893_0_0_1"/>
<dbReference type="EnsemblProtists" id="HpaT812009">
    <property type="protein sequence ID" value="HpaP812009"/>
    <property type="gene ID" value="HpaG812009"/>
</dbReference>
<reference evidence="1" key="2">
    <citation type="submission" date="2015-06" db="UniProtKB">
        <authorList>
            <consortium name="EnsemblProtists"/>
        </authorList>
    </citation>
    <scope>IDENTIFICATION</scope>
    <source>
        <strain evidence="1">Emoy2</strain>
    </source>
</reference>
<reference evidence="2" key="1">
    <citation type="journal article" date="2010" name="Science">
        <title>Signatures of adaptation to obligate biotrophy in the Hyaloperonospora arabidopsidis genome.</title>
        <authorList>
            <person name="Baxter L."/>
            <person name="Tripathy S."/>
            <person name="Ishaque N."/>
            <person name="Boot N."/>
            <person name="Cabral A."/>
            <person name="Kemen E."/>
            <person name="Thines M."/>
            <person name="Ah-Fong A."/>
            <person name="Anderson R."/>
            <person name="Badejoko W."/>
            <person name="Bittner-Eddy P."/>
            <person name="Boore J.L."/>
            <person name="Chibucos M.C."/>
            <person name="Coates M."/>
            <person name="Dehal P."/>
            <person name="Delehaunty K."/>
            <person name="Dong S."/>
            <person name="Downton P."/>
            <person name="Dumas B."/>
            <person name="Fabro G."/>
            <person name="Fronick C."/>
            <person name="Fuerstenberg S.I."/>
            <person name="Fulton L."/>
            <person name="Gaulin E."/>
            <person name="Govers F."/>
            <person name="Hughes L."/>
            <person name="Humphray S."/>
            <person name="Jiang R.H."/>
            <person name="Judelson H."/>
            <person name="Kamoun S."/>
            <person name="Kyung K."/>
            <person name="Meijer H."/>
            <person name="Minx P."/>
            <person name="Morris P."/>
            <person name="Nelson J."/>
            <person name="Phuntumart V."/>
            <person name="Qutob D."/>
            <person name="Rehmany A."/>
            <person name="Rougon-Cardoso A."/>
            <person name="Ryden P."/>
            <person name="Torto-Alalibo T."/>
            <person name="Studholme D."/>
            <person name="Wang Y."/>
            <person name="Win J."/>
            <person name="Wood J."/>
            <person name="Clifton S.W."/>
            <person name="Rogers J."/>
            <person name="Van den Ackerveken G."/>
            <person name="Jones J.D."/>
            <person name="McDowell J.M."/>
            <person name="Beynon J."/>
            <person name="Tyler B.M."/>
        </authorList>
    </citation>
    <scope>NUCLEOTIDE SEQUENCE [LARGE SCALE GENOMIC DNA]</scope>
    <source>
        <strain evidence="2">Emoy2</strain>
    </source>
</reference>
<evidence type="ECO:0000313" key="1">
    <source>
        <dbReference type="EnsemblProtists" id="HpaP812009"/>
    </source>
</evidence>
<accession>M4BZI6</accession>